<sequence>MFSSPVKSMGAETHFKYAENIAEDRVRKSLKTQPKLASYVYSNKASRRGLCLIVSVDTFEPLLNLPDRPGSDQDIKRVVQSFSELDFEPFLLKNPSAKSLLSNMRKMSSENFSDCDCFACVILTHGDEGGMIYARDGAVALDQLIQPFMSDKCSDLVGKPKLFFIQACRGTKLDEGITFAETDGPAALQGPLATTSSFKRIPIEADLLVAYAVQPGYYAFRNSVNGSWFIQALSSCLSKFGRSLDMMSILTRVNHQVAYEFESNASTPEYSGKKQMPSIVSTLTKDLFFSPKSQQHAAAKDLASS</sequence>
<feature type="domain" description="Caspase family p20" evidence="9">
    <location>
        <begin position="47"/>
        <end position="172"/>
    </location>
</feature>
<feature type="domain" description="Caspase family p10" evidence="8">
    <location>
        <begin position="197"/>
        <end position="291"/>
    </location>
</feature>
<evidence type="ECO:0000259" key="9">
    <source>
        <dbReference type="PROSITE" id="PS50208"/>
    </source>
</evidence>
<dbReference type="GO" id="GO:0006915">
    <property type="term" value="P:apoptotic process"/>
    <property type="evidence" value="ECO:0007669"/>
    <property type="project" value="UniProtKB-KW"/>
</dbReference>
<dbReference type="InterPro" id="IPR033139">
    <property type="entry name" value="Caspase_cys_AS"/>
</dbReference>
<dbReference type="PROSITE" id="PS50208">
    <property type="entry name" value="CASPASE_P20"/>
    <property type="match status" value="1"/>
</dbReference>
<dbReference type="AlphaFoldDB" id="A0ABD2PZR7"/>
<evidence type="ECO:0000313" key="11">
    <source>
        <dbReference type="Proteomes" id="UP001626550"/>
    </source>
</evidence>
<keyword evidence="11" id="KW-1185">Reference proteome</keyword>
<dbReference type="GO" id="GO:0008234">
    <property type="term" value="F:cysteine-type peptidase activity"/>
    <property type="evidence" value="ECO:0007669"/>
    <property type="project" value="UniProtKB-KW"/>
</dbReference>
<organism evidence="10 11">
    <name type="scientific">Cichlidogyrus casuarinus</name>
    <dbReference type="NCBI Taxonomy" id="1844966"/>
    <lineage>
        <taxon>Eukaryota</taxon>
        <taxon>Metazoa</taxon>
        <taxon>Spiralia</taxon>
        <taxon>Lophotrochozoa</taxon>
        <taxon>Platyhelminthes</taxon>
        <taxon>Monogenea</taxon>
        <taxon>Monopisthocotylea</taxon>
        <taxon>Dactylogyridea</taxon>
        <taxon>Ancyrocephalidae</taxon>
        <taxon>Cichlidogyrus</taxon>
    </lineage>
</organism>
<keyword evidence="4" id="KW-0378">Hydrolase</keyword>
<dbReference type="InterPro" id="IPR011600">
    <property type="entry name" value="Pept_C14_caspase"/>
</dbReference>
<proteinExistence type="inferred from homology"/>
<evidence type="ECO:0000259" key="8">
    <source>
        <dbReference type="PROSITE" id="PS50207"/>
    </source>
</evidence>
<dbReference type="Proteomes" id="UP001626550">
    <property type="component" value="Unassembled WGS sequence"/>
</dbReference>
<evidence type="ECO:0000256" key="6">
    <source>
        <dbReference type="ARBA" id="ARBA00023145"/>
    </source>
</evidence>
<dbReference type="InterPro" id="IPR015917">
    <property type="entry name" value="Pept_C14A"/>
</dbReference>
<comment type="similarity">
    <text evidence="1 7">Belongs to the peptidase C14A family.</text>
</comment>
<dbReference type="PROSITE" id="PS01122">
    <property type="entry name" value="CASPASE_CYS"/>
    <property type="match status" value="1"/>
</dbReference>
<dbReference type="EMBL" id="JBJKFK010001511">
    <property type="protein sequence ID" value="KAL3312905.1"/>
    <property type="molecule type" value="Genomic_DNA"/>
</dbReference>
<dbReference type="FunFam" id="3.40.50.1460:FF:000001">
    <property type="entry name" value="Caspase-3 preproprotein"/>
    <property type="match status" value="1"/>
</dbReference>
<dbReference type="InterPro" id="IPR029030">
    <property type="entry name" value="Caspase-like_dom_sf"/>
</dbReference>
<keyword evidence="5" id="KW-0788">Thiol protease</keyword>
<gene>
    <name evidence="10" type="primary">CASP7</name>
    <name evidence="10" type="ORF">Ciccas_008502</name>
</gene>
<dbReference type="CDD" id="cd00032">
    <property type="entry name" value="CASc"/>
    <property type="match status" value="1"/>
</dbReference>
<keyword evidence="2" id="KW-0645">Protease</keyword>
<evidence type="ECO:0000256" key="5">
    <source>
        <dbReference type="ARBA" id="ARBA00022807"/>
    </source>
</evidence>
<dbReference type="Gene3D" id="3.40.50.1460">
    <property type="match status" value="1"/>
</dbReference>
<dbReference type="PANTHER" id="PTHR10454">
    <property type="entry name" value="CASPASE"/>
    <property type="match status" value="1"/>
</dbReference>
<evidence type="ECO:0000256" key="2">
    <source>
        <dbReference type="ARBA" id="ARBA00022670"/>
    </source>
</evidence>
<comment type="caution">
    <text evidence="10">The sequence shown here is derived from an EMBL/GenBank/DDBJ whole genome shotgun (WGS) entry which is preliminary data.</text>
</comment>
<evidence type="ECO:0000256" key="4">
    <source>
        <dbReference type="ARBA" id="ARBA00022801"/>
    </source>
</evidence>
<dbReference type="InterPro" id="IPR002138">
    <property type="entry name" value="Pept_C14_p10"/>
</dbReference>
<dbReference type="SMART" id="SM00115">
    <property type="entry name" value="CASc"/>
    <property type="match status" value="1"/>
</dbReference>
<reference evidence="10 11" key="1">
    <citation type="submission" date="2024-11" db="EMBL/GenBank/DDBJ databases">
        <title>Adaptive evolution of stress response genes in parasites aligns with host niche diversity.</title>
        <authorList>
            <person name="Hahn C."/>
            <person name="Resl P."/>
        </authorList>
    </citation>
    <scope>NUCLEOTIDE SEQUENCE [LARGE SCALE GENOMIC DNA]</scope>
    <source>
        <strain evidence="10">EGGRZ-B1_66</strain>
        <tissue evidence="10">Body</tissue>
    </source>
</reference>
<dbReference type="InterPro" id="IPR001309">
    <property type="entry name" value="Pept_C14_p20"/>
</dbReference>
<dbReference type="PANTHER" id="PTHR10454:SF232">
    <property type="entry name" value="AT03047P-RELATED"/>
    <property type="match status" value="1"/>
</dbReference>
<evidence type="ECO:0000256" key="1">
    <source>
        <dbReference type="ARBA" id="ARBA00010134"/>
    </source>
</evidence>
<dbReference type="Pfam" id="PF00656">
    <property type="entry name" value="Peptidase_C14"/>
    <property type="match status" value="1"/>
</dbReference>
<evidence type="ECO:0000256" key="7">
    <source>
        <dbReference type="RuleBase" id="RU003971"/>
    </source>
</evidence>
<dbReference type="PRINTS" id="PR00376">
    <property type="entry name" value="IL1BCENZYME"/>
</dbReference>
<evidence type="ECO:0000313" key="10">
    <source>
        <dbReference type="EMBL" id="KAL3312905.1"/>
    </source>
</evidence>
<keyword evidence="3" id="KW-0053">Apoptosis</keyword>
<dbReference type="GO" id="GO:0006508">
    <property type="term" value="P:proteolysis"/>
    <property type="evidence" value="ECO:0007669"/>
    <property type="project" value="UniProtKB-KW"/>
</dbReference>
<evidence type="ECO:0000256" key="3">
    <source>
        <dbReference type="ARBA" id="ARBA00022703"/>
    </source>
</evidence>
<protein>
    <submittedName>
        <fullName evidence="10">Caspase-7</fullName>
    </submittedName>
</protein>
<name>A0ABD2PZR7_9PLAT</name>
<dbReference type="InterPro" id="IPR002398">
    <property type="entry name" value="Pept_C14"/>
</dbReference>
<accession>A0ABD2PZR7</accession>
<dbReference type="PROSITE" id="PS50207">
    <property type="entry name" value="CASPASE_P10"/>
    <property type="match status" value="1"/>
</dbReference>
<dbReference type="SUPFAM" id="SSF52129">
    <property type="entry name" value="Caspase-like"/>
    <property type="match status" value="1"/>
</dbReference>
<keyword evidence="6" id="KW-0865">Zymogen</keyword>